<evidence type="ECO:0000313" key="3">
    <source>
        <dbReference type="Proteomes" id="UP000078595"/>
    </source>
</evidence>
<dbReference type="KEGG" id="kdj:28967393"/>
<feature type="region of interest" description="Disordered" evidence="1">
    <location>
        <begin position="16"/>
        <end position="36"/>
    </location>
</feature>
<dbReference type="GeneID" id="28967393"/>
<reference evidence="2" key="1">
    <citation type="submission" date="2013-07" db="EMBL/GenBank/DDBJ databases">
        <authorList>
            <consortium name="The Broad Institute Genome Sequencing Platform"/>
            <person name="Cuomo C."/>
            <person name="Litvintseva A."/>
            <person name="Chen Y."/>
            <person name="Heitman J."/>
            <person name="Sun S."/>
            <person name="Springer D."/>
            <person name="Dromer F."/>
            <person name="Young S.K."/>
            <person name="Zeng Q."/>
            <person name="Gargeya S."/>
            <person name="Fitzgerald M."/>
            <person name="Abouelleil A."/>
            <person name="Alvarado L."/>
            <person name="Berlin A.M."/>
            <person name="Chapman S.B."/>
            <person name="Dewar J."/>
            <person name="Goldberg J."/>
            <person name="Griggs A."/>
            <person name="Gujja S."/>
            <person name="Hansen M."/>
            <person name="Howarth C."/>
            <person name="Imamovic A."/>
            <person name="Larimer J."/>
            <person name="McCowan C."/>
            <person name="Murphy C."/>
            <person name="Pearson M."/>
            <person name="Priest M."/>
            <person name="Roberts A."/>
            <person name="Saif S."/>
            <person name="Shea T."/>
            <person name="Sykes S."/>
            <person name="Wortman J."/>
            <person name="Nusbaum C."/>
            <person name="Birren B."/>
        </authorList>
    </citation>
    <scope>NUCLEOTIDE SEQUENCE</scope>
    <source>
        <strain evidence="2">CBS 10117</strain>
    </source>
</reference>
<organism evidence="2 3">
    <name type="scientific">Kwoniella dejecticola CBS 10117</name>
    <dbReference type="NCBI Taxonomy" id="1296121"/>
    <lineage>
        <taxon>Eukaryota</taxon>
        <taxon>Fungi</taxon>
        <taxon>Dikarya</taxon>
        <taxon>Basidiomycota</taxon>
        <taxon>Agaricomycotina</taxon>
        <taxon>Tremellomycetes</taxon>
        <taxon>Tremellales</taxon>
        <taxon>Cryptococcaceae</taxon>
        <taxon>Kwoniella</taxon>
    </lineage>
</organism>
<sequence length="133" mass="14384">MQAMNRHGLRVLGVLAEAKQRSSGSDNSPIMSPVDEDDNTLISVVRGKDCARLVVPSEGKQALALSLAELIKIVEGDEPAGMQRGEERMPATASSRVFIRTSSPAPPNSKECYSPHSVLSIVDVFKCLVQIYM</sequence>
<evidence type="ECO:0000256" key="1">
    <source>
        <dbReference type="SAM" id="MobiDB-lite"/>
    </source>
</evidence>
<feature type="compositionally biased region" description="Polar residues" evidence="1">
    <location>
        <begin position="21"/>
        <end position="30"/>
    </location>
</feature>
<reference evidence="2" key="2">
    <citation type="submission" date="2024-02" db="EMBL/GenBank/DDBJ databases">
        <title>Comparative genomics of Cryptococcus and Kwoniella reveals pathogenesis evolution and contrasting modes of karyotype evolution via chromosome fusion or intercentromeric recombination.</title>
        <authorList>
            <person name="Coelho M.A."/>
            <person name="David-Palma M."/>
            <person name="Shea T."/>
            <person name="Bowers K."/>
            <person name="McGinley-Smith S."/>
            <person name="Mohammad A.W."/>
            <person name="Gnirke A."/>
            <person name="Yurkov A.M."/>
            <person name="Nowrousian M."/>
            <person name="Sun S."/>
            <person name="Cuomo C.A."/>
            <person name="Heitman J."/>
        </authorList>
    </citation>
    <scope>NUCLEOTIDE SEQUENCE</scope>
    <source>
        <strain evidence="2">CBS 10117</strain>
    </source>
</reference>
<dbReference type="RefSeq" id="XP_065824887.1">
    <property type="nucleotide sequence ID" value="XM_065968815.1"/>
</dbReference>
<protein>
    <submittedName>
        <fullName evidence="2">Uncharacterized protein</fullName>
    </submittedName>
</protein>
<dbReference type="Proteomes" id="UP000078595">
    <property type="component" value="Chromosome 4"/>
</dbReference>
<dbReference type="EMBL" id="CP144533">
    <property type="protein sequence ID" value="WWC61098.1"/>
    <property type="molecule type" value="Genomic_DNA"/>
</dbReference>
<dbReference type="AlphaFoldDB" id="A0AAJ8KNT5"/>
<keyword evidence="3" id="KW-1185">Reference proteome</keyword>
<name>A0AAJ8KNT5_9TREE</name>
<accession>A0AAJ8KNT5</accession>
<evidence type="ECO:0000313" key="2">
    <source>
        <dbReference type="EMBL" id="WWC61098.1"/>
    </source>
</evidence>
<proteinExistence type="predicted"/>
<gene>
    <name evidence="2" type="ORF">I303_103676</name>
</gene>